<dbReference type="InterPro" id="IPR000917">
    <property type="entry name" value="Sulfatase_N"/>
</dbReference>
<organism evidence="2">
    <name type="scientific">marine metagenome</name>
    <dbReference type="NCBI Taxonomy" id="408172"/>
    <lineage>
        <taxon>unclassified sequences</taxon>
        <taxon>metagenomes</taxon>
        <taxon>ecological metagenomes</taxon>
    </lineage>
</organism>
<sequence length="345" mass="39341">MESREANNNNAPNIILITLDGVRWQEVFNGVDLDLIENKKFTKNSALLKDMFLSDDNKKRQQKLLPFFGNYINNKGVLIGNKREGSVMKLTNDQLFSYPGYNEILTGFADDSIRSNDKIYNKNKTILELLNANKNYSGKVAAFCSWDAFPFIINDKRSGVPVSAGYSNLESKKLSKLESFIENYQTMIPLFRDNVRYDLFTHILSMEHIKNKNPKAVYISYDETDSFSHAGSYDDYIASLHNTDKMIEELWTYLQEHPFYKDNTYMFITTDHGRGDGDFPDSMWTSHGSGANGCEYTWLAILGPEIKKTGLEKGEYYVNQIAPTIAKLTGVTIENKKAGNPIKIK</sequence>
<feature type="domain" description="Sulfatase N-terminal" evidence="1">
    <location>
        <begin position="215"/>
        <end position="331"/>
    </location>
</feature>
<protein>
    <recommendedName>
        <fullName evidence="1">Sulfatase N-terminal domain-containing protein</fullName>
    </recommendedName>
</protein>
<dbReference type="Gene3D" id="3.40.720.10">
    <property type="entry name" value="Alkaline Phosphatase, subunit A"/>
    <property type="match status" value="1"/>
</dbReference>
<accession>A0A381TWI0</accession>
<proteinExistence type="predicted"/>
<gene>
    <name evidence="2" type="ORF">METZ01_LOCUS72692</name>
</gene>
<dbReference type="Pfam" id="PF00884">
    <property type="entry name" value="Sulfatase"/>
    <property type="match status" value="1"/>
</dbReference>
<evidence type="ECO:0000313" key="2">
    <source>
        <dbReference type="EMBL" id="SVA19838.1"/>
    </source>
</evidence>
<dbReference type="EMBL" id="UINC01005211">
    <property type="protein sequence ID" value="SVA19838.1"/>
    <property type="molecule type" value="Genomic_DNA"/>
</dbReference>
<dbReference type="InterPro" id="IPR017850">
    <property type="entry name" value="Alkaline_phosphatase_core_sf"/>
</dbReference>
<evidence type="ECO:0000259" key="1">
    <source>
        <dbReference type="Pfam" id="PF00884"/>
    </source>
</evidence>
<name>A0A381TWI0_9ZZZZ</name>
<dbReference type="SUPFAM" id="SSF53649">
    <property type="entry name" value="Alkaline phosphatase-like"/>
    <property type="match status" value="1"/>
</dbReference>
<reference evidence="2" key="1">
    <citation type="submission" date="2018-05" db="EMBL/GenBank/DDBJ databases">
        <authorList>
            <person name="Lanie J.A."/>
            <person name="Ng W.-L."/>
            <person name="Kazmierczak K.M."/>
            <person name="Andrzejewski T.M."/>
            <person name="Davidsen T.M."/>
            <person name="Wayne K.J."/>
            <person name="Tettelin H."/>
            <person name="Glass J.I."/>
            <person name="Rusch D."/>
            <person name="Podicherti R."/>
            <person name="Tsui H.-C.T."/>
            <person name="Winkler M.E."/>
        </authorList>
    </citation>
    <scope>NUCLEOTIDE SEQUENCE</scope>
</reference>
<dbReference type="AlphaFoldDB" id="A0A381TWI0"/>